<dbReference type="GO" id="GO:0005886">
    <property type="term" value="C:plasma membrane"/>
    <property type="evidence" value="ECO:0007669"/>
    <property type="project" value="TreeGrafter"/>
</dbReference>
<dbReference type="InterPro" id="IPR003660">
    <property type="entry name" value="HAMP_dom"/>
</dbReference>
<dbReference type="CDD" id="cd06225">
    <property type="entry name" value="HAMP"/>
    <property type="match status" value="1"/>
</dbReference>
<dbReference type="InterPro" id="IPR050469">
    <property type="entry name" value="Diguanylate_Cyclase"/>
</dbReference>
<dbReference type="STRING" id="1182571.QR90_11690"/>
<dbReference type="KEGG" id="dsw:QR90_11690"/>
<feature type="domain" description="HAMP" evidence="2">
    <location>
        <begin position="201"/>
        <end position="253"/>
    </location>
</feature>
<dbReference type="PANTHER" id="PTHR45138:SF9">
    <property type="entry name" value="DIGUANYLATE CYCLASE DGCM-RELATED"/>
    <property type="match status" value="1"/>
</dbReference>
<dbReference type="Gene3D" id="3.30.70.270">
    <property type="match status" value="1"/>
</dbReference>
<dbReference type="RefSeq" id="WP_039684745.1">
    <property type="nucleotide sequence ID" value="NZ_CP010028.1"/>
</dbReference>
<dbReference type="Gene3D" id="6.10.340.10">
    <property type="match status" value="1"/>
</dbReference>
<dbReference type="InterPro" id="IPR043128">
    <property type="entry name" value="Rev_trsase/Diguanyl_cyclase"/>
</dbReference>
<dbReference type="SUPFAM" id="SSF55073">
    <property type="entry name" value="Nucleotide cyclase"/>
    <property type="match status" value="1"/>
</dbReference>
<feature type="domain" description="GGDEF" evidence="3">
    <location>
        <begin position="452"/>
        <end position="586"/>
    </location>
</feature>
<dbReference type="GO" id="GO:0052621">
    <property type="term" value="F:diguanylate cyclase activity"/>
    <property type="evidence" value="ECO:0007669"/>
    <property type="project" value="TreeGrafter"/>
</dbReference>
<dbReference type="SMART" id="SM00267">
    <property type="entry name" value="GGDEF"/>
    <property type="match status" value="1"/>
</dbReference>
<dbReference type="PROSITE" id="PS50885">
    <property type="entry name" value="HAMP"/>
    <property type="match status" value="1"/>
</dbReference>
<organism evidence="4 5">
    <name type="scientific">Deinococcus radiopugnans</name>
    <dbReference type="NCBI Taxonomy" id="57497"/>
    <lineage>
        <taxon>Bacteria</taxon>
        <taxon>Thermotogati</taxon>
        <taxon>Deinococcota</taxon>
        <taxon>Deinococci</taxon>
        <taxon>Deinococcales</taxon>
        <taxon>Deinococcaceae</taxon>
        <taxon>Deinococcus</taxon>
    </lineage>
</organism>
<evidence type="ECO:0000259" key="3">
    <source>
        <dbReference type="PROSITE" id="PS50887"/>
    </source>
</evidence>
<dbReference type="InterPro" id="IPR000160">
    <property type="entry name" value="GGDEF_dom"/>
</dbReference>
<dbReference type="InterPro" id="IPR007891">
    <property type="entry name" value="CHASE3"/>
</dbReference>
<dbReference type="HOGENOM" id="CLU_000445_11_24_0"/>
<dbReference type="GO" id="GO:1902201">
    <property type="term" value="P:negative regulation of bacterial-type flagellum-dependent cell motility"/>
    <property type="evidence" value="ECO:0007669"/>
    <property type="project" value="TreeGrafter"/>
</dbReference>
<name>A0A0A7KHH7_9DEIO</name>
<dbReference type="PANTHER" id="PTHR45138">
    <property type="entry name" value="REGULATORY COMPONENTS OF SENSORY TRANSDUCTION SYSTEM"/>
    <property type="match status" value="1"/>
</dbReference>
<dbReference type="Proteomes" id="UP000030634">
    <property type="component" value="Chromosome"/>
</dbReference>
<proteinExistence type="predicted"/>
<dbReference type="SUPFAM" id="SSF55781">
    <property type="entry name" value="GAF domain-like"/>
    <property type="match status" value="1"/>
</dbReference>
<protein>
    <recommendedName>
        <fullName evidence="6">Diguanylate cyclase (GGDEF) domain-containing protein</fullName>
    </recommendedName>
</protein>
<dbReference type="SMART" id="SM00304">
    <property type="entry name" value="HAMP"/>
    <property type="match status" value="1"/>
</dbReference>
<evidence type="ECO:0000259" key="2">
    <source>
        <dbReference type="PROSITE" id="PS50885"/>
    </source>
</evidence>
<evidence type="ECO:0008006" key="6">
    <source>
        <dbReference type="Google" id="ProtNLM"/>
    </source>
</evidence>
<evidence type="ECO:0000256" key="1">
    <source>
        <dbReference type="SAM" id="Phobius"/>
    </source>
</evidence>
<dbReference type="Pfam" id="PF00990">
    <property type="entry name" value="GGDEF"/>
    <property type="match status" value="1"/>
</dbReference>
<sequence>MNLRRLLLLSQLPFWALLVAAFVLLSSTLDARVQATERADQTRARLVSVAQVMQHVVDLETGLRGYVITGEPRFLEPYNAAQVALPQALAALELGSSDQDGSLGRIRALIGRWQNEVAAPELLARQSSAAAAAALVKTGRGKAILDEIRTQVERYSAGQTASLAELEAVASAQLRRLRLTLIGVGGVALLASLLATLFSAHKLSSSFGRFTAAVRRVSEGEDGVQVEDRGSVEMHVLARAFNHMSGALTLAQQEAAMRADELTARNDWMAQLGDFGDWMQAARSLDEGARILECALPELLPGTRGTLLQHNASRNLLLPLATWGGETGVATPPDGCWALRRGEIVSPGADRLAPACLGGPGGTYTCVPLFSHGETLGIMRLRPAVEGQELPEALRALLPGIVRQVSLALAGLRLQDRLLQQSIRDPLTGLFNRRRLEDELAAQTAHAAASGQPLSLIALDVDHFKRLNDTFGHDAGDAALVRLSAALRDMAPPGSTPARPGGEEFSLLLPGYDLVAATALAERLRAEIAGWALTHAGIALGQITVSLGVAGYAPPLSTPDALVRAADEALYSAKRQGRNRVVEAAPLHPEAWLTLTPG</sequence>
<dbReference type="CDD" id="cd19410">
    <property type="entry name" value="HK9-like_sensor"/>
    <property type="match status" value="1"/>
</dbReference>
<dbReference type="Gene3D" id="3.30.450.40">
    <property type="match status" value="1"/>
</dbReference>
<dbReference type="EMBL" id="CP010028">
    <property type="protein sequence ID" value="AIZ45601.1"/>
    <property type="molecule type" value="Genomic_DNA"/>
</dbReference>
<dbReference type="GO" id="GO:0043709">
    <property type="term" value="P:cell adhesion involved in single-species biofilm formation"/>
    <property type="evidence" value="ECO:0007669"/>
    <property type="project" value="TreeGrafter"/>
</dbReference>
<evidence type="ECO:0000313" key="5">
    <source>
        <dbReference type="Proteomes" id="UP000030634"/>
    </source>
</evidence>
<dbReference type="FunFam" id="3.30.70.270:FF:000001">
    <property type="entry name" value="Diguanylate cyclase domain protein"/>
    <property type="match status" value="1"/>
</dbReference>
<dbReference type="NCBIfam" id="TIGR00254">
    <property type="entry name" value="GGDEF"/>
    <property type="match status" value="1"/>
</dbReference>
<dbReference type="PROSITE" id="PS50887">
    <property type="entry name" value="GGDEF"/>
    <property type="match status" value="1"/>
</dbReference>
<gene>
    <name evidence="4" type="ORF">QR90_11690</name>
</gene>
<dbReference type="InterPro" id="IPR029787">
    <property type="entry name" value="Nucleotide_cyclase"/>
</dbReference>
<dbReference type="InterPro" id="IPR029016">
    <property type="entry name" value="GAF-like_dom_sf"/>
</dbReference>
<dbReference type="Pfam" id="PF00672">
    <property type="entry name" value="HAMP"/>
    <property type="match status" value="1"/>
</dbReference>
<evidence type="ECO:0000313" key="4">
    <source>
        <dbReference type="EMBL" id="AIZ45601.1"/>
    </source>
</evidence>
<dbReference type="Pfam" id="PF05227">
    <property type="entry name" value="CHASE3"/>
    <property type="match status" value="1"/>
</dbReference>
<reference evidence="5" key="1">
    <citation type="submission" date="2014-11" db="EMBL/GenBank/DDBJ databases">
        <title>Hymenobacter sp. DG25B genome submission.</title>
        <authorList>
            <person name="Jung H.-Y."/>
            <person name="Kim M.K."/>
            <person name="Srinivasan S."/>
            <person name="Lim S."/>
        </authorList>
    </citation>
    <scope>NUCLEOTIDE SEQUENCE [LARGE SCALE GENOMIC DNA]</scope>
    <source>
        <strain evidence="5">DY59</strain>
    </source>
</reference>
<keyword evidence="1" id="KW-1133">Transmembrane helix</keyword>
<keyword evidence="1" id="KW-0472">Membrane</keyword>
<keyword evidence="1" id="KW-0812">Transmembrane</keyword>
<accession>A0A0A7KHH7</accession>
<dbReference type="GO" id="GO:0007165">
    <property type="term" value="P:signal transduction"/>
    <property type="evidence" value="ECO:0007669"/>
    <property type="project" value="InterPro"/>
</dbReference>
<feature type="transmembrane region" description="Helical" evidence="1">
    <location>
        <begin position="179"/>
        <end position="200"/>
    </location>
</feature>
<dbReference type="CDD" id="cd01949">
    <property type="entry name" value="GGDEF"/>
    <property type="match status" value="1"/>
</dbReference>
<dbReference type="AlphaFoldDB" id="A0A0A7KHH7"/>